<organism evidence="6 7">
    <name type="scientific">Pichia californica</name>
    <dbReference type="NCBI Taxonomy" id="460514"/>
    <lineage>
        <taxon>Eukaryota</taxon>
        <taxon>Fungi</taxon>
        <taxon>Dikarya</taxon>
        <taxon>Ascomycota</taxon>
        <taxon>Saccharomycotina</taxon>
        <taxon>Pichiomycetes</taxon>
        <taxon>Pichiales</taxon>
        <taxon>Pichiaceae</taxon>
        <taxon>Pichia</taxon>
    </lineage>
</organism>
<name>A0A9P6WH93_9ASCO</name>
<dbReference type="InterPro" id="IPR002589">
    <property type="entry name" value="Macro_dom"/>
</dbReference>
<proteinExistence type="inferred from homology"/>
<feature type="domain" description="Macro" evidence="5">
    <location>
        <begin position="1"/>
        <end position="193"/>
    </location>
</feature>
<evidence type="ECO:0000256" key="4">
    <source>
        <dbReference type="ARBA" id="ARBA00034427"/>
    </source>
</evidence>
<dbReference type="EC" id="3.1.3.84" evidence="2"/>
<dbReference type="PANTHER" id="PTHR12521:SF0">
    <property type="entry name" value="ADP-RIBOSE GLYCOHYDROLASE OARD1"/>
    <property type="match status" value="1"/>
</dbReference>
<dbReference type="Proteomes" id="UP000697127">
    <property type="component" value="Unassembled WGS sequence"/>
</dbReference>
<comment type="catalytic activity">
    <reaction evidence="4">
        <text>ADP-alpha-D-ribose 1''-phosphate + H2O = ADP-D-ribose + phosphate</text>
        <dbReference type="Rhea" id="RHEA:25029"/>
        <dbReference type="ChEBI" id="CHEBI:15377"/>
        <dbReference type="ChEBI" id="CHEBI:43474"/>
        <dbReference type="ChEBI" id="CHEBI:57967"/>
        <dbReference type="ChEBI" id="CHEBI:58753"/>
        <dbReference type="EC" id="3.1.3.84"/>
    </reaction>
</comment>
<comment type="similarity">
    <text evidence="1">Belongs to the POA1 family.</text>
</comment>
<dbReference type="GO" id="GO:0140291">
    <property type="term" value="P:peptidyl-glutamate ADP-deribosylation"/>
    <property type="evidence" value="ECO:0007669"/>
    <property type="project" value="TreeGrafter"/>
</dbReference>
<protein>
    <recommendedName>
        <fullName evidence="3">ADP-ribose 1''-phosphate phosphatase</fullName>
        <ecNumber evidence="2">3.1.3.84</ecNumber>
    </recommendedName>
</protein>
<evidence type="ECO:0000313" key="7">
    <source>
        <dbReference type="Proteomes" id="UP000697127"/>
    </source>
</evidence>
<dbReference type="PANTHER" id="PTHR12521">
    <property type="entry name" value="PROTEIN C6ORF130"/>
    <property type="match status" value="1"/>
</dbReference>
<evidence type="ECO:0000313" key="6">
    <source>
        <dbReference type="EMBL" id="KAG0687159.1"/>
    </source>
</evidence>
<dbReference type="SUPFAM" id="SSF52949">
    <property type="entry name" value="Macro domain-like"/>
    <property type="match status" value="1"/>
</dbReference>
<dbReference type="Pfam" id="PF01661">
    <property type="entry name" value="Macro"/>
    <property type="match status" value="1"/>
</dbReference>
<dbReference type="SMART" id="SM00506">
    <property type="entry name" value="A1pp"/>
    <property type="match status" value="1"/>
</dbReference>
<dbReference type="InterPro" id="IPR043472">
    <property type="entry name" value="Macro_dom-like"/>
</dbReference>
<evidence type="ECO:0000256" key="2">
    <source>
        <dbReference type="ARBA" id="ARBA00012983"/>
    </source>
</evidence>
<dbReference type="InterPro" id="IPR050892">
    <property type="entry name" value="ADP-ribose_metab_enzymes"/>
</dbReference>
<dbReference type="AlphaFoldDB" id="A0A9P6WH93"/>
<accession>A0A9P6WH93</accession>
<evidence type="ECO:0000256" key="3">
    <source>
        <dbReference type="ARBA" id="ARBA00019744"/>
    </source>
</evidence>
<evidence type="ECO:0000259" key="5">
    <source>
        <dbReference type="PROSITE" id="PS51154"/>
    </source>
</evidence>
<dbReference type="OrthoDB" id="2155246at2759"/>
<gene>
    <name evidence="6" type="primary">POA1</name>
    <name evidence="6" type="ORF">C6P40_002793</name>
</gene>
<dbReference type="PROSITE" id="PS51154">
    <property type="entry name" value="MACRO"/>
    <property type="match status" value="1"/>
</dbReference>
<keyword evidence="7" id="KW-1185">Reference proteome</keyword>
<dbReference type="Gene3D" id="3.40.220.10">
    <property type="entry name" value="Leucine Aminopeptidase, subunit E, domain 1"/>
    <property type="match status" value="1"/>
</dbReference>
<comment type="caution">
    <text evidence="6">The sequence shown here is derived from an EMBL/GenBank/DDBJ whole genome shotgun (WGS) entry which is preliminary data.</text>
</comment>
<evidence type="ECO:0000256" key="1">
    <source>
        <dbReference type="ARBA" id="ARBA00006575"/>
    </source>
</evidence>
<dbReference type="EMBL" id="PUHW01000306">
    <property type="protein sequence ID" value="KAG0687159.1"/>
    <property type="molecule type" value="Genomic_DNA"/>
</dbReference>
<reference evidence="6" key="1">
    <citation type="submission" date="2020-11" db="EMBL/GenBank/DDBJ databases">
        <title>Kefir isolates.</title>
        <authorList>
            <person name="Marcisauskas S."/>
            <person name="Kim Y."/>
            <person name="Blasche S."/>
        </authorList>
    </citation>
    <scope>NUCLEOTIDE SEQUENCE</scope>
    <source>
        <strain evidence="6">Olga-1</strain>
    </source>
</reference>
<sequence>MIKYVKGDLFQLTKTSVTKPLLLAHACNCLGIWGGGIANLFKNRYFSSYELYHTYCHSFQESPTELLGTSLLLPVSSSDAGFVNGNLQENLIIVCLFTSVIGQEAESEIAKNTELALLDLKLKLKNPNLIENKISRSIIKQYNTKIIDSNGLIDINKYIINMPKINAGIFGVPWELTERAIERSKLNCQVFEL</sequence>